<evidence type="ECO:0000259" key="4">
    <source>
        <dbReference type="Pfam" id="PF00248"/>
    </source>
</evidence>
<dbReference type="KEGG" id="psoj:PHYSODRAFT_337882"/>
<dbReference type="EMBL" id="JH159158">
    <property type="protein sequence ID" value="EGZ11118.1"/>
    <property type="molecule type" value="Genomic_DNA"/>
</dbReference>
<feature type="domain" description="NADP-dependent oxidoreductase" evidence="4">
    <location>
        <begin position="28"/>
        <end position="112"/>
    </location>
</feature>
<sequence length="256" mass="28355">MSALVQSKPLPRGHAIPSLALGVFQSTAGPETYDAVLTALKLGCRHIDTATGYESEGDEVFVATKYFEVSWVPWSTTPKQPWSYQGTVDAVRESNRKLGLDYIDLYLLHAPRGALRDIGVSNFDEEQLLKLSKTWRVKPAVNQVKLHPWLARPDTVKFCEEQGILMEAYSPLVRGEKMEDPVVWEIASGLNASPAQVLLAWSLAKGFVAPKSVKEARIKENLESAKLKLSAAEMTKLGSLDAYYVTAWDPIKEHGV</sequence>
<dbReference type="PRINTS" id="PR00069">
    <property type="entry name" value="ALDKETRDTASE"/>
</dbReference>
<dbReference type="GO" id="GO:0016491">
    <property type="term" value="F:oxidoreductase activity"/>
    <property type="evidence" value="ECO:0007669"/>
    <property type="project" value="InterPro"/>
</dbReference>
<dbReference type="AlphaFoldDB" id="G4ZZ96"/>
<dbReference type="SMR" id="G4ZZ96"/>
<dbReference type="OMA" id="VHWPSEG"/>
<dbReference type="InterPro" id="IPR023210">
    <property type="entry name" value="NADP_OxRdtase_dom"/>
</dbReference>
<dbReference type="PANTHER" id="PTHR43827">
    <property type="entry name" value="2,5-DIKETO-D-GLUCONIC ACID REDUCTASE"/>
    <property type="match status" value="1"/>
</dbReference>
<dbReference type="RefSeq" id="XP_009533863.1">
    <property type="nucleotide sequence ID" value="XM_009535568.1"/>
</dbReference>
<dbReference type="CDD" id="cd19071">
    <property type="entry name" value="AKR_AKR1-5-like"/>
    <property type="match status" value="1"/>
</dbReference>
<dbReference type="Gene3D" id="3.20.20.100">
    <property type="entry name" value="NADP-dependent oxidoreductase domain"/>
    <property type="match status" value="2"/>
</dbReference>
<name>G4ZZ96_PHYSP</name>
<dbReference type="PANTHER" id="PTHR43827:SF13">
    <property type="entry name" value="ALDO_KETO REDUCTASE FAMILY PROTEIN"/>
    <property type="match status" value="1"/>
</dbReference>
<protein>
    <recommendedName>
        <fullName evidence="4">NADP-dependent oxidoreductase domain-containing protein</fullName>
    </recommendedName>
</protein>
<feature type="site" description="Lowers pKa of active site Tyr" evidence="3">
    <location>
        <position position="79"/>
    </location>
</feature>
<organism evidence="5 6">
    <name type="scientific">Phytophthora sojae (strain P6497)</name>
    <name type="common">Soybean stem and root rot agent</name>
    <name type="synonym">Phytophthora megasperma f. sp. glycines</name>
    <dbReference type="NCBI Taxonomy" id="1094619"/>
    <lineage>
        <taxon>Eukaryota</taxon>
        <taxon>Sar</taxon>
        <taxon>Stramenopiles</taxon>
        <taxon>Oomycota</taxon>
        <taxon>Peronosporomycetes</taxon>
        <taxon>Peronosporales</taxon>
        <taxon>Peronosporaceae</taxon>
        <taxon>Phytophthora</taxon>
    </lineage>
</organism>
<dbReference type="PIRSF" id="PIRSF000097">
    <property type="entry name" value="AKR"/>
    <property type="match status" value="1"/>
</dbReference>
<evidence type="ECO:0000313" key="6">
    <source>
        <dbReference type="Proteomes" id="UP000002640"/>
    </source>
</evidence>
<reference evidence="5 6" key="1">
    <citation type="journal article" date="2006" name="Science">
        <title>Phytophthora genome sequences uncover evolutionary origins and mechanisms of pathogenesis.</title>
        <authorList>
            <person name="Tyler B.M."/>
            <person name="Tripathy S."/>
            <person name="Zhang X."/>
            <person name="Dehal P."/>
            <person name="Jiang R.H."/>
            <person name="Aerts A."/>
            <person name="Arredondo F.D."/>
            <person name="Baxter L."/>
            <person name="Bensasson D."/>
            <person name="Beynon J.L."/>
            <person name="Chapman J."/>
            <person name="Damasceno C.M."/>
            <person name="Dorrance A.E."/>
            <person name="Dou D."/>
            <person name="Dickerman A.W."/>
            <person name="Dubchak I.L."/>
            <person name="Garbelotto M."/>
            <person name="Gijzen M."/>
            <person name="Gordon S.G."/>
            <person name="Govers F."/>
            <person name="Grunwald N.J."/>
            <person name="Huang W."/>
            <person name="Ivors K.L."/>
            <person name="Jones R.W."/>
            <person name="Kamoun S."/>
            <person name="Krampis K."/>
            <person name="Lamour K.H."/>
            <person name="Lee M.K."/>
            <person name="McDonald W.H."/>
            <person name="Medina M."/>
            <person name="Meijer H.J."/>
            <person name="Nordberg E.K."/>
            <person name="Maclean D.J."/>
            <person name="Ospina-Giraldo M.D."/>
            <person name="Morris P.F."/>
            <person name="Phuntumart V."/>
            <person name="Putnam N.H."/>
            <person name="Rash S."/>
            <person name="Rose J.K."/>
            <person name="Sakihama Y."/>
            <person name="Salamov A.A."/>
            <person name="Savidor A."/>
            <person name="Scheuring C.F."/>
            <person name="Smith B.M."/>
            <person name="Sobral B.W."/>
            <person name="Terry A."/>
            <person name="Torto-Alalibo T.A."/>
            <person name="Win J."/>
            <person name="Xu Z."/>
            <person name="Zhang H."/>
            <person name="Grigoriev I.V."/>
            <person name="Rokhsar D.S."/>
            <person name="Boore J.L."/>
        </authorList>
    </citation>
    <scope>NUCLEOTIDE SEQUENCE [LARGE SCALE GENOMIC DNA]</scope>
    <source>
        <strain evidence="5 6">P6497</strain>
    </source>
</reference>
<dbReference type="InterPro" id="IPR020471">
    <property type="entry name" value="AKR"/>
</dbReference>
<feature type="active site" description="Proton donor" evidence="1">
    <location>
        <position position="53"/>
    </location>
</feature>
<dbReference type="Proteomes" id="UP000002640">
    <property type="component" value="Unassembled WGS sequence"/>
</dbReference>
<dbReference type="GeneID" id="20647461"/>
<dbReference type="InParanoid" id="G4ZZ96"/>
<proteinExistence type="predicted"/>
<evidence type="ECO:0000256" key="3">
    <source>
        <dbReference type="PIRSR" id="PIRSR000097-3"/>
    </source>
</evidence>
<dbReference type="InterPro" id="IPR036812">
    <property type="entry name" value="NAD(P)_OxRdtase_dom_sf"/>
</dbReference>
<accession>G4ZZ96</accession>
<dbReference type="Pfam" id="PF00248">
    <property type="entry name" value="Aldo_ket_red"/>
    <property type="match status" value="2"/>
</dbReference>
<keyword evidence="6" id="KW-1185">Reference proteome</keyword>
<feature type="binding site" evidence="2">
    <location>
        <position position="109"/>
    </location>
    <ligand>
        <name>substrate</name>
    </ligand>
</feature>
<evidence type="ECO:0000256" key="2">
    <source>
        <dbReference type="PIRSR" id="PIRSR000097-2"/>
    </source>
</evidence>
<dbReference type="SUPFAM" id="SSF51430">
    <property type="entry name" value="NAD(P)-linked oxidoreductase"/>
    <property type="match status" value="1"/>
</dbReference>
<evidence type="ECO:0000313" key="5">
    <source>
        <dbReference type="EMBL" id="EGZ11118.1"/>
    </source>
</evidence>
<evidence type="ECO:0000256" key="1">
    <source>
        <dbReference type="PIRSR" id="PIRSR000097-1"/>
    </source>
</evidence>
<gene>
    <name evidence="5" type="ORF">PHYSODRAFT_337882</name>
</gene>
<feature type="domain" description="NADP-dependent oxidoreductase" evidence="4">
    <location>
        <begin position="113"/>
        <end position="240"/>
    </location>
</feature>